<protein>
    <submittedName>
        <fullName evidence="1">Uncharacterized protein</fullName>
    </submittedName>
</protein>
<keyword evidence="2" id="KW-1185">Reference proteome</keyword>
<comment type="caution">
    <text evidence="1">The sequence shown here is derived from an EMBL/GenBank/DDBJ whole genome shotgun (WGS) entry which is preliminary data.</text>
</comment>
<dbReference type="Proteomes" id="UP001054945">
    <property type="component" value="Unassembled WGS sequence"/>
</dbReference>
<sequence length="78" mass="8394">MTPTQEKRDHASDLRLFPTASHPSTAHEVASAGNAYDRCGSQLSMTGEINSSVLFEKEAVEVSKLPLNTTIGDSLDTM</sequence>
<gene>
    <name evidence="1" type="ORF">CEXT_455111</name>
</gene>
<dbReference type="EMBL" id="BPLR01006150">
    <property type="protein sequence ID" value="GIY07751.1"/>
    <property type="molecule type" value="Genomic_DNA"/>
</dbReference>
<evidence type="ECO:0000313" key="1">
    <source>
        <dbReference type="EMBL" id="GIY07751.1"/>
    </source>
</evidence>
<proteinExistence type="predicted"/>
<name>A0AAV4QI19_CAEEX</name>
<evidence type="ECO:0000313" key="2">
    <source>
        <dbReference type="Proteomes" id="UP001054945"/>
    </source>
</evidence>
<reference evidence="1 2" key="1">
    <citation type="submission" date="2021-06" db="EMBL/GenBank/DDBJ databases">
        <title>Caerostris extrusa draft genome.</title>
        <authorList>
            <person name="Kono N."/>
            <person name="Arakawa K."/>
        </authorList>
    </citation>
    <scope>NUCLEOTIDE SEQUENCE [LARGE SCALE GENOMIC DNA]</scope>
</reference>
<accession>A0AAV4QI19</accession>
<organism evidence="1 2">
    <name type="scientific">Caerostris extrusa</name>
    <name type="common">Bark spider</name>
    <name type="synonym">Caerostris bankana</name>
    <dbReference type="NCBI Taxonomy" id="172846"/>
    <lineage>
        <taxon>Eukaryota</taxon>
        <taxon>Metazoa</taxon>
        <taxon>Ecdysozoa</taxon>
        <taxon>Arthropoda</taxon>
        <taxon>Chelicerata</taxon>
        <taxon>Arachnida</taxon>
        <taxon>Araneae</taxon>
        <taxon>Araneomorphae</taxon>
        <taxon>Entelegynae</taxon>
        <taxon>Araneoidea</taxon>
        <taxon>Araneidae</taxon>
        <taxon>Caerostris</taxon>
    </lineage>
</organism>
<dbReference type="AlphaFoldDB" id="A0AAV4QI19"/>